<evidence type="ECO:0000256" key="4">
    <source>
        <dbReference type="SAM" id="Phobius"/>
    </source>
</evidence>
<dbReference type="InterPro" id="IPR036187">
    <property type="entry name" value="DNA_mismatch_repair_MutS_sf"/>
</dbReference>
<keyword evidence="1" id="KW-0547">Nucleotide-binding</keyword>
<keyword evidence="4" id="KW-0472">Membrane</keyword>
<evidence type="ECO:0000256" key="2">
    <source>
        <dbReference type="ARBA" id="ARBA00022840"/>
    </source>
</evidence>
<dbReference type="GO" id="GO:0005829">
    <property type="term" value="C:cytosol"/>
    <property type="evidence" value="ECO:0007669"/>
    <property type="project" value="TreeGrafter"/>
</dbReference>
<dbReference type="GO" id="GO:0006298">
    <property type="term" value="P:mismatch repair"/>
    <property type="evidence" value="ECO:0007669"/>
    <property type="project" value="InterPro"/>
</dbReference>
<dbReference type="GO" id="GO:0140664">
    <property type="term" value="F:ATP-dependent DNA damage sensor activity"/>
    <property type="evidence" value="ECO:0007669"/>
    <property type="project" value="InterPro"/>
</dbReference>
<evidence type="ECO:0000259" key="5">
    <source>
        <dbReference type="SMART" id="SM00534"/>
    </source>
</evidence>
<dbReference type="PANTHER" id="PTHR11361:SF99">
    <property type="entry name" value="DNA MISMATCH REPAIR PROTEIN"/>
    <property type="match status" value="1"/>
</dbReference>
<keyword evidence="2" id="KW-0067">ATP-binding</keyword>
<dbReference type="STRING" id="659014.SAMN04487996_110251"/>
<feature type="domain" description="DNA mismatch repair proteins mutS family" evidence="5">
    <location>
        <begin position="434"/>
        <end position="611"/>
    </location>
</feature>
<dbReference type="InterPro" id="IPR045076">
    <property type="entry name" value="MutS"/>
</dbReference>
<dbReference type="OrthoDB" id="9802448at2"/>
<keyword evidence="4" id="KW-1133">Transmembrane helix</keyword>
<dbReference type="EMBL" id="FNAN01000010">
    <property type="protein sequence ID" value="SDF41902.1"/>
    <property type="molecule type" value="Genomic_DNA"/>
</dbReference>
<dbReference type="GO" id="GO:0005524">
    <property type="term" value="F:ATP binding"/>
    <property type="evidence" value="ECO:0007669"/>
    <property type="project" value="UniProtKB-KW"/>
</dbReference>
<proteinExistence type="predicted"/>
<evidence type="ECO:0000256" key="1">
    <source>
        <dbReference type="ARBA" id="ARBA00022741"/>
    </source>
</evidence>
<name>A0A1G7KXB2_9BACT</name>
<dbReference type="Proteomes" id="UP000198748">
    <property type="component" value="Unassembled WGS sequence"/>
</dbReference>
<keyword evidence="7" id="KW-1185">Reference proteome</keyword>
<dbReference type="SUPFAM" id="SSF48334">
    <property type="entry name" value="DNA repair protein MutS, domain III"/>
    <property type="match status" value="1"/>
</dbReference>
<evidence type="ECO:0000313" key="6">
    <source>
        <dbReference type="EMBL" id="SDF41902.1"/>
    </source>
</evidence>
<accession>A0A1G7KXB2</accession>
<dbReference type="Gene3D" id="3.40.50.300">
    <property type="entry name" value="P-loop containing nucleotide triphosphate hydrolases"/>
    <property type="match status" value="1"/>
</dbReference>
<dbReference type="Pfam" id="PF00488">
    <property type="entry name" value="MutS_V"/>
    <property type="match status" value="1"/>
</dbReference>
<dbReference type="PANTHER" id="PTHR11361">
    <property type="entry name" value="DNA MISMATCH REPAIR PROTEIN MUTS FAMILY MEMBER"/>
    <property type="match status" value="1"/>
</dbReference>
<feature type="transmembrane region" description="Helical" evidence="4">
    <location>
        <begin position="210"/>
        <end position="233"/>
    </location>
</feature>
<protein>
    <submittedName>
        <fullName evidence="6">MutS domain III</fullName>
    </submittedName>
</protein>
<keyword evidence="3" id="KW-0238">DNA-binding</keyword>
<dbReference type="InterPro" id="IPR007696">
    <property type="entry name" value="DNA_mismatch_repair_MutS_core"/>
</dbReference>
<dbReference type="AlphaFoldDB" id="A0A1G7KXB2"/>
<keyword evidence="4" id="KW-0812">Transmembrane</keyword>
<gene>
    <name evidence="6" type="ORF">SAMN04487996_110251</name>
</gene>
<dbReference type="SMART" id="SM00534">
    <property type="entry name" value="MUTSac"/>
    <property type="match status" value="1"/>
</dbReference>
<feature type="transmembrane region" description="Helical" evidence="4">
    <location>
        <begin position="51"/>
        <end position="71"/>
    </location>
</feature>
<organism evidence="6 7">
    <name type="scientific">Dyadobacter soli</name>
    <dbReference type="NCBI Taxonomy" id="659014"/>
    <lineage>
        <taxon>Bacteria</taxon>
        <taxon>Pseudomonadati</taxon>
        <taxon>Bacteroidota</taxon>
        <taxon>Cytophagia</taxon>
        <taxon>Cytophagales</taxon>
        <taxon>Spirosomataceae</taxon>
        <taxon>Dyadobacter</taxon>
    </lineage>
</organism>
<dbReference type="Gene3D" id="1.10.1420.10">
    <property type="match status" value="1"/>
</dbReference>
<sequence>MKEIYQDKVDGYNAYAARLVPELNSLSYTRLAIFLISGILIMLFAASGWAIPVVLTGIAGAVVFGFTLKSYNRLSADKKRSELLKQINESELLRIGNNLSSFPSGNEFLHRNHDYAADLDIFGNHSLFQLLNRTTTASGARLLAHWLTSPADLQTVIDRQNAVQELVPKLDWRQEFQVSGMLSETTNSDHEMLLKWVEEPVKFLPSRKQLLTISIPLAAASSVALLYFLYHFFFRLQDLSGSHLLPLVLTLIVNAVYLRKFRQVAEQIILSTQRNIGILGAYQSLIETIDKQDFKARKLTELHAILTQAGSPAAREIAALKKILEMFQQKGTRNTVGKNAFYGMINNLWLIDVHLILRTEEWKSRNRDHIRPWIAAVSEMEALASIAGFAHINPNYTFPEITEEPYLIDFRAVGHPLLKSQKRISNDFTMSGRGATTMITGSNMAGKSTFLRTVGINLVLAFTGAPCCASQARVSLLRIFTSMRTQDNLEESVSSFYAELQRIEQLLTLVGEGEPIFFLLDEMFKGTNSQDRFRGGVSLIRQLGELNAFGMISTHDLDLAKLTRDLAIENFSFNSVISDGQISFDYRLTPGICTDFNASELMKRSGIRILSDIQPA</sequence>
<reference evidence="7" key="1">
    <citation type="submission" date="2016-10" db="EMBL/GenBank/DDBJ databases">
        <authorList>
            <person name="Varghese N."/>
            <person name="Submissions S."/>
        </authorList>
    </citation>
    <scope>NUCLEOTIDE SEQUENCE [LARGE SCALE GENOMIC DNA]</scope>
    <source>
        <strain evidence="7">DSM 25329</strain>
    </source>
</reference>
<dbReference type="GO" id="GO:0030983">
    <property type="term" value="F:mismatched DNA binding"/>
    <property type="evidence" value="ECO:0007669"/>
    <property type="project" value="InterPro"/>
</dbReference>
<feature type="transmembrane region" description="Helical" evidence="4">
    <location>
        <begin position="28"/>
        <end position="45"/>
    </location>
</feature>
<evidence type="ECO:0000313" key="7">
    <source>
        <dbReference type="Proteomes" id="UP000198748"/>
    </source>
</evidence>
<dbReference type="InterPro" id="IPR000432">
    <property type="entry name" value="DNA_mismatch_repair_MutS_C"/>
</dbReference>
<dbReference type="InterPro" id="IPR027417">
    <property type="entry name" value="P-loop_NTPase"/>
</dbReference>
<dbReference type="Pfam" id="PF05192">
    <property type="entry name" value="MutS_III"/>
    <property type="match status" value="1"/>
</dbReference>
<evidence type="ECO:0000256" key="3">
    <source>
        <dbReference type="ARBA" id="ARBA00023125"/>
    </source>
</evidence>
<dbReference type="SUPFAM" id="SSF52540">
    <property type="entry name" value="P-loop containing nucleoside triphosphate hydrolases"/>
    <property type="match status" value="1"/>
</dbReference>
<dbReference type="RefSeq" id="WP_090153037.1">
    <property type="nucleotide sequence ID" value="NZ_FNAN01000010.1"/>
</dbReference>